<feature type="region of interest" description="Disordered" evidence="1">
    <location>
        <begin position="28"/>
        <end position="85"/>
    </location>
</feature>
<gene>
    <name evidence="2" type="ORF">QR680_008169</name>
</gene>
<dbReference type="Proteomes" id="UP001175271">
    <property type="component" value="Unassembled WGS sequence"/>
</dbReference>
<evidence type="ECO:0000256" key="1">
    <source>
        <dbReference type="SAM" id="MobiDB-lite"/>
    </source>
</evidence>
<feature type="region of interest" description="Disordered" evidence="1">
    <location>
        <begin position="408"/>
        <end position="486"/>
    </location>
</feature>
<protein>
    <submittedName>
        <fullName evidence="2">Uncharacterized protein</fullName>
    </submittedName>
</protein>
<feature type="compositionally biased region" description="Polar residues" evidence="1">
    <location>
        <begin position="408"/>
        <end position="426"/>
    </location>
</feature>
<feature type="compositionally biased region" description="Basic and acidic residues" evidence="1">
    <location>
        <begin position="134"/>
        <end position="146"/>
    </location>
</feature>
<feature type="region of interest" description="Disordered" evidence="1">
    <location>
        <begin position="359"/>
        <end position="384"/>
    </location>
</feature>
<keyword evidence="3" id="KW-1185">Reference proteome</keyword>
<feature type="region of interest" description="Disordered" evidence="1">
    <location>
        <begin position="232"/>
        <end position="267"/>
    </location>
</feature>
<sequence>MSSNKGFKLTAQATLSFKAFAEPLPEAPKKYKKKCQTTDTSTTALNAHSSSEVQQVDKKLIKGIESSGNQKSNMKLFEEQRNRERTKPSPKIIFIDLRADETLIYYLNSKKKKNSTNQESSPPSVKPAKSQKKPQNDIRSADDGAAKKSQMLNVYKSLVMAKKQGKECTYEEKKRYLEKAHRAMGMTPNTTIVERYEKRAQQLDRTQNMSEAENTTSRRAIVFGDIPFTLPMSIEKPKEKTKETTKESTTKDSGSKEPDTERPRLLHADLVDNEELNEDDELHDYEIDDKNYMYHDQEIVFTCRDMMRDVGIVDFLVGIGSGEEDTKHSWNPLAPMEDLTGRKEFDCMTLRRHTFISNSSAMPNEEEKKNFTENDPGTPGHSFDDVVIELLGDKKIAPMSPICTKSMSCAQTQNSEKSFAQKSNRSSRSKKEMMKAPRKSKTAPSNSKRGRSVPRGKISQTLSLQSSNRKTVSATKSSATPRSSYL</sequence>
<name>A0AA39M7M5_9BILA</name>
<evidence type="ECO:0000313" key="2">
    <source>
        <dbReference type="EMBL" id="KAK0423484.1"/>
    </source>
</evidence>
<feature type="compositionally biased region" description="Basic and acidic residues" evidence="1">
    <location>
        <begin position="76"/>
        <end position="85"/>
    </location>
</feature>
<organism evidence="2 3">
    <name type="scientific">Steinernema hermaphroditum</name>
    <dbReference type="NCBI Taxonomy" id="289476"/>
    <lineage>
        <taxon>Eukaryota</taxon>
        <taxon>Metazoa</taxon>
        <taxon>Ecdysozoa</taxon>
        <taxon>Nematoda</taxon>
        <taxon>Chromadorea</taxon>
        <taxon>Rhabditida</taxon>
        <taxon>Tylenchina</taxon>
        <taxon>Panagrolaimomorpha</taxon>
        <taxon>Strongyloidoidea</taxon>
        <taxon>Steinernematidae</taxon>
        <taxon>Steinernema</taxon>
    </lineage>
</organism>
<dbReference type="EMBL" id="JAUCMV010000001">
    <property type="protein sequence ID" value="KAK0423484.1"/>
    <property type="molecule type" value="Genomic_DNA"/>
</dbReference>
<evidence type="ECO:0000313" key="3">
    <source>
        <dbReference type="Proteomes" id="UP001175271"/>
    </source>
</evidence>
<feature type="compositionally biased region" description="Polar residues" evidence="1">
    <location>
        <begin position="458"/>
        <end position="486"/>
    </location>
</feature>
<accession>A0AA39M7M5</accession>
<feature type="compositionally biased region" description="Polar residues" evidence="1">
    <location>
        <begin position="37"/>
        <end position="54"/>
    </location>
</feature>
<reference evidence="2" key="1">
    <citation type="submission" date="2023-06" db="EMBL/GenBank/DDBJ databases">
        <title>Genomic analysis of the entomopathogenic nematode Steinernema hermaphroditum.</title>
        <authorList>
            <person name="Schwarz E.M."/>
            <person name="Heppert J.K."/>
            <person name="Baniya A."/>
            <person name="Schwartz H.T."/>
            <person name="Tan C.-H."/>
            <person name="Antoshechkin I."/>
            <person name="Sternberg P.W."/>
            <person name="Goodrich-Blair H."/>
            <person name="Dillman A.R."/>
        </authorList>
    </citation>
    <scope>NUCLEOTIDE SEQUENCE</scope>
    <source>
        <strain evidence="2">PS9179</strain>
        <tissue evidence="2">Whole animal</tissue>
    </source>
</reference>
<feature type="compositionally biased region" description="Basic and acidic residues" evidence="1">
    <location>
        <begin position="235"/>
        <end position="267"/>
    </location>
</feature>
<dbReference type="AlphaFoldDB" id="A0AA39M7M5"/>
<comment type="caution">
    <text evidence="2">The sequence shown here is derived from an EMBL/GenBank/DDBJ whole genome shotgun (WGS) entry which is preliminary data.</text>
</comment>
<feature type="region of interest" description="Disordered" evidence="1">
    <location>
        <begin position="112"/>
        <end position="147"/>
    </location>
</feature>
<proteinExistence type="predicted"/>